<protein>
    <submittedName>
        <fullName evidence="1">Uncharacterized protein</fullName>
    </submittedName>
</protein>
<dbReference type="RefSeq" id="WP_387724032.1">
    <property type="nucleotide sequence ID" value="NZ_JBIAPI010000011.1"/>
</dbReference>
<comment type="caution">
    <text evidence="1">The sequence shown here is derived from an EMBL/GenBank/DDBJ whole genome shotgun (WGS) entry which is preliminary data.</text>
</comment>
<reference evidence="1 2" key="1">
    <citation type="submission" date="2024-10" db="EMBL/GenBank/DDBJ databases">
        <title>The Natural Products Discovery Center: Release of the First 8490 Sequenced Strains for Exploring Actinobacteria Biosynthetic Diversity.</title>
        <authorList>
            <person name="Kalkreuter E."/>
            <person name="Kautsar S.A."/>
            <person name="Yang D."/>
            <person name="Bader C.D."/>
            <person name="Teijaro C.N."/>
            <person name="Fluegel L."/>
            <person name="Davis C.M."/>
            <person name="Simpson J.R."/>
            <person name="Lauterbach L."/>
            <person name="Steele A.D."/>
            <person name="Gui C."/>
            <person name="Meng S."/>
            <person name="Li G."/>
            <person name="Viehrig K."/>
            <person name="Ye F."/>
            <person name="Su P."/>
            <person name="Kiefer A.F."/>
            <person name="Nichols A."/>
            <person name="Cepeda A.J."/>
            <person name="Yan W."/>
            <person name="Fan B."/>
            <person name="Jiang Y."/>
            <person name="Adhikari A."/>
            <person name="Zheng C.-J."/>
            <person name="Schuster L."/>
            <person name="Cowan T.M."/>
            <person name="Smanski M.J."/>
            <person name="Chevrette M.G."/>
            <person name="De Carvalho L.P.S."/>
            <person name="Shen B."/>
        </authorList>
    </citation>
    <scope>NUCLEOTIDE SEQUENCE [LARGE SCALE GENOMIC DNA]</scope>
    <source>
        <strain evidence="1 2">NPDC003040</strain>
    </source>
</reference>
<organism evidence="1 2">
    <name type="scientific">Nocardia suismassiliense</name>
    <dbReference type="NCBI Taxonomy" id="2077092"/>
    <lineage>
        <taxon>Bacteria</taxon>
        <taxon>Bacillati</taxon>
        <taxon>Actinomycetota</taxon>
        <taxon>Actinomycetes</taxon>
        <taxon>Mycobacteriales</taxon>
        <taxon>Nocardiaceae</taxon>
        <taxon>Nocardia</taxon>
    </lineage>
</organism>
<dbReference type="EMBL" id="JBIAPI010000011">
    <property type="protein sequence ID" value="MFF3227767.1"/>
    <property type="molecule type" value="Genomic_DNA"/>
</dbReference>
<keyword evidence="2" id="KW-1185">Reference proteome</keyword>
<proteinExistence type="predicted"/>
<evidence type="ECO:0000313" key="1">
    <source>
        <dbReference type="EMBL" id="MFF3227767.1"/>
    </source>
</evidence>
<evidence type="ECO:0000313" key="2">
    <source>
        <dbReference type="Proteomes" id="UP001601948"/>
    </source>
</evidence>
<name>A0ABW6R3T0_9NOCA</name>
<sequence length="144" mass="14425">MSRTAALIAQAEARTASANARGASAFEAVAITTANEPVTYTQEVRPVAVEEIQFRPSLPGAVKAAAIAAQAATAALATIDELPNPPKDVRLTAAAAEQAAVKAAAAPADVKLANLAASAENAALEASSAAFGTTATKVEWIRTG</sequence>
<gene>
    <name evidence="1" type="ORF">ACFYV7_33575</name>
</gene>
<accession>A0ABW6R3T0</accession>
<dbReference type="Proteomes" id="UP001601948">
    <property type="component" value="Unassembled WGS sequence"/>
</dbReference>